<dbReference type="AlphaFoldDB" id="A0A2P2QPI6"/>
<reference evidence="1" key="1">
    <citation type="submission" date="2018-02" db="EMBL/GenBank/DDBJ databases">
        <title>Rhizophora mucronata_Transcriptome.</title>
        <authorList>
            <person name="Meera S.P."/>
            <person name="Sreeshan A."/>
            <person name="Augustine A."/>
        </authorList>
    </citation>
    <scope>NUCLEOTIDE SEQUENCE</scope>
    <source>
        <tissue evidence="1">Leaf</tissue>
    </source>
</reference>
<dbReference type="EMBL" id="GGEC01088458">
    <property type="protein sequence ID" value="MBX68942.1"/>
    <property type="molecule type" value="Transcribed_RNA"/>
</dbReference>
<evidence type="ECO:0000313" key="1">
    <source>
        <dbReference type="EMBL" id="MBX68942.1"/>
    </source>
</evidence>
<organism evidence="1">
    <name type="scientific">Rhizophora mucronata</name>
    <name type="common">Asiatic mangrove</name>
    <dbReference type="NCBI Taxonomy" id="61149"/>
    <lineage>
        <taxon>Eukaryota</taxon>
        <taxon>Viridiplantae</taxon>
        <taxon>Streptophyta</taxon>
        <taxon>Embryophyta</taxon>
        <taxon>Tracheophyta</taxon>
        <taxon>Spermatophyta</taxon>
        <taxon>Magnoliopsida</taxon>
        <taxon>eudicotyledons</taxon>
        <taxon>Gunneridae</taxon>
        <taxon>Pentapetalae</taxon>
        <taxon>rosids</taxon>
        <taxon>fabids</taxon>
        <taxon>Malpighiales</taxon>
        <taxon>Rhizophoraceae</taxon>
        <taxon>Rhizophora</taxon>
    </lineage>
</organism>
<proteinExistence type="predicted"/>
<sequence length="47" mass="5579">MPLKTEKFFFSVSLFYSSLLSFMLSLQPSWRITDFIICYIFPLFAMA</sequence>
<name>A0A2P2QPI6_RHIMU</name>
<accession>A0A2P2QPI6</accession>
<protein>
    <submittedName>
        <fullName evidence="1">Uncharacterized protein</fullName>
    </submittedName>
</protein>